<evidence type="ECO:0000313" key="3">
    <source>
        <dbReference type="Proteomes" id="UP000008549"/>
    </source>
</evidence>
<dbReference type="GO" id="GO:0003676">
    <property type="term" value="F:nucleic acid binding"/>
    <property type="evidence" value="ECO:0007669"/>
    <property type="project" value="InterPro"/>
</dbReference>
<sequence length="833" mass="94975">MADAINKAALKEFGEEILVKVAELISVGVDQRKKEKEVEEEKPPKVSLKGIQKNIDFNFKIKNVLSKAMAADDLENGVKEVLELIKSRNGELLLLDSDPNLLQTKEKLDAEILGKMEAKVMEAETAREASAATNAKDMGTMPMIVNNEGKCFPERLPKAIEFWESICNVEWVLSVIEDGYKIQLNSETILPEPQGLRPSVKRHEEFLIVEIKRLEGEGVVVRVEEEPRCVSPLHVVEQGKKKRMILDLRELNESLVPPRFKLENLKTAWPFLENCEICGHFRFQIRLSSYKNSSRFKRSSRFFAGLPFGLSIAPWLFTKIFKVLVQKWRAEGIKIFLYLDDGLVVGETEREVARAVRKVREDLHNAGVCVAEEKSFWVPDAKFTWLGYECDLVAKEVRGTEKRMATWWSALDELRRSLAPTVLDRMKFLGCLASFELVAGDIGVAKARWMMQVVGENQKKKNESKLARKKKSPGEEKEIEFWRARGAELLRRNLLEVESKPDFFLYTDASARGIGGLLKNERQDILWKMTEIGDGNFEKQSSAWRELTAVEVASARISSNLKGRVQVLVDSQAAVSVLRRGSMKPELHSLAERVWHNLENVGESSFLWIPREKNVEADEASRNFDFDDWGIAERVFSQAQRMWGEIKVDWFADANNKKTELYFSRYPEFGTSGVNVFEHVERAERMGLPWLVPPPVLIPQLIKIMRRRRLRGVLVISLNRPPRQAGKEFQTHLDKLKAAPLESKASSTALAYKAENKRRKDWIIEKRVPLNESSFLLYLVDRAKGIGSSALSKISAAYQAANQGISVYNDTSRMCREPKDNGIGVEEDDEDFE</sequence>
<gene>
    <name evidence="2 4" type="ORF">CBG03513</name>
    <name evidence="2" type="ORF">CBG_03513</name>
</gene>
<name>A8WV86_CAEBR</name>
<dbReference type="PANTHER" id="PTHR33435">
    <property type="entry name" value="PROTEIN CBG21870-RELATED"/>
    <property type="match status" value="1"/>
</dbReference>
<dbReference type="Proteomes" id="UP000008549">
    <property type="component" value="Unassembled WGS sequence"/>
</dbReference>
<dbReference type="CDD" id="cd03714">
    <property type="entry name" value="RT_DIRS1"/>
    <property type="match status" value="1"/>
</dbReference>
<dbReference type="EMBL" id="HE600967">
    <property type="protein sequence ID" value="CAP24397.2"/>
    <property type="molecule type" value="Genomic_DNA"/>
</dbReference>
<reference evidence="2 3" key="1">
    <citation type="journal article" date="2003" name="PLoS Biol.">
        <title>The genome sequence of Caenorhabditis briggsae: a platform for comparative genomics.</title>
        <authorList>
            <person name="Stein L.D."/>
            <person name="Bao Z."/>
            <person name="Blasiar D."/>
            <person name="Blumenthal T."/>
            <person name="Brent M.R."/>
            <person name="Chen N."/>
            <person name="Chinwalla A."/>
            <person name="Clarke L."/>
            <person name="Clee C."/>
            <person name="Coghlan A."/>
            <person name="Coulson A."/>
            <person name="D'Eustachio P."/>
            <person name="Fitch D.H."/>
            <person name="Fulton L.A."/>
            <person name="Fulton R.E."/>
            <person name="Griffiths-Jones S."/>
            <person name="Harris T.W."/>
            <person name="Hillier L.W."/>
            <person name="Kamath R."/>
            <person name="Kuwabara P.E."/>
            <person name="Mardis E.R."/>
            <person name="Marra M.A."/>
            <person name="Miner T.L."/>
            <person name="Minx P."/>
            <person name="Mullikin J.C."/>
            <person name="Plumb R.W."/>
            <person name="Rogers J."/>
            <person name="Schein J.E."/>
            <person name="Sohrmann M."/>
            <person name="Spieth J."/>
            <person name="Stajich J.E."/>
            <person name="Wei C."/>
            <person name="Willey D."/>
            <person name="Wilson R.K."/>
            <person name="Durbin R."/>
            <person name="Waterston R.H."/>
        </authorList>
    </citation>
    <scope>NUCLEOTIDE SEQUENCE [LARGE SCALE GENOMIC DNA]</scope>
    <source>
        <strain evidence="2 3">AF16</strain>
    </source>
</reference>
<dbReference type="CDD" id="cd09275">
    <property type="entry name" value="RNase_HI_RT_DIRS1"/>
    <property type="match status" value="1"/>
</dbReference>
<dbReference type="WormBase" id="CBG03513">
    <property type="protein sequence ID" value="CBP38466"/>
    <property type="gene ID" value="WBGene00026365"/>
</dbReference>
<dbReference type="Gene3D" id="3.10.10.10">
    <property type="entry name" value="HIV Type 1 Reverse Transcriptase, subunit A, domain 1"/>
    <property type="match status" value="1"/>
</dbReference>
<dbReference type="InParanoid" id="A8WV86"/>
<keyword evidence="3" id="KW-1185">Reference proteome</keyword>
<dbReference type="GO" id="GO:0006259">
    <property type="term" value="P:DNA metabolic process"/>
    <property type="evidence" value="ECO:0007669"/>
    <property type="project" value="UniProtKB-ARBA"/>
</dbReference>
<dbReference type="Pfam" id="PF13456">
    <property type="entry name" value="RVT_3"/>
    <property type="match status" value="1"/>
</dbReference>
<dbReference type="Gene3D" id="3.30.420.10">
    <property type="entry name" value="Ribonuclease H-like superfamily/Ribonuclease H"/>
    <property type="match status" value="1"/>
</dbReference>
<dbReference type="InterPro" id="IPR036397">
    <property type="entry name" value="RNaseH_sf"/>
</dbReference>
<dbReference type="AlphaFoldDB" id="A8WV86"/>
<evidence type="ECO:0000313" key="2">
    <source>
        <dbReference type="EMBL" id="CAP24397.2"/>
    </source>
</evidence>
<dbReference type="PANTHER" id="PTHR33435:SF3">
    <property type="entry name" value="PROTEIN CBG21870"/>
    <property type="match status" value="1"/>
</dbReference>
<feature type="domain" description="Reverse transcriptase" evidence="1">
    <location>
        <begin position="125"/>
        <end position="390"/>
    </location>
</feature>
<dbReference type="HOGENOM" id="CLU_302116_0_0_1"/>
<dbReference type="KEGG" id="cbr:CBG_03513"/>
<dbReference type="Gene3D" id="3.30.70.270">
    <property type="match status" value="1"/>
</dbReference>
<dbReference type="OMA" id="GHEEMEM"/>
<dbReference type="InterPro" id="IPR043502">
    <property type="entry name" value="DNA/RNA_pol_sf"/>
</dbReference>
<dbReference type="InterPro" id="IPR000477">
    <property type="entry name" value="RT_dom"/>
</dbReference>
<dbReference type="InterPro" id="IPR043128">
    <property type="entry name" value="Rev_trsase/Diguanyl_cyclase"/>
</dbReference>
<dbReference type="eggNOG" id="KOG0017">
    <property type="taxonomic scope" value="Eukaryota"/>
</dbReference>
<dbReference type="CTD" id="8576647"/>
<reference evidence="2 3" key="2">
    <citation type="journal article" date="2011" name="PLoS Genet.">
        <title>Caenorhabditis briggsae recombinant inbred line genotypes reveal inter-strain incompatibility and the evolution of recombination.</title>
        <authorList>
            <person name="Ross J.A."/>
            <person name="Koboldt D.C."/>
            <person name="Staisch J.E."/>
            <person name="Chamberlin H.M."/>
            <person name="Gupta B.P."/>
            <person name="Miller R.D."/>
            <person name="Baird S.E."/>
            <person name="Haag E.S."/>
        </authorList>
    </citation>
    <scope>NUCLEOTIDE SEQUENCE [LARGE SCALE GENOMIC DNA]</scope>
    <source>
        <strain evidence="2 3">AF16</strain>
    </source>
</reference>
<dbReference type="GeneID" id="8576647"/>
<organism evidence="2 3">
    <name type="scientific">Caenorhabditis briggsae</name>
    <dbReference type="NCBI Taxonomy" id="6238"/>
    <lineage>
        <taxon>Eukaryota</taxon>
        <taxon>Metazoa</taxon>
        <taxon>Ecdysozoa</taxon>
        <taxon>Nematoda</taxon>
        <taxon>Chromadorea</taxon>
        <taxon>Rhabditida</taxon>
        <taxon>Rhabditina</taxon>
        <taxon>Rhabditomorpha</taxon>
        <taxon>Rhabditoidea</taxon>
        <taxon>Rhabditidae</taxon>
        <taxon>Peloderinae</taxon>
        <taxon>Caenorhabditis</taxon>
    </lineage>
</organism>
<dbReference type="InterPro" id="IPR002156">
    <property type="entry name" value="RNaseH_domain"/>
</dbReference>
<evidence type="ECO:0000313" key="4">
    <source>
        <dbReference type="WormBase" id="CBG03513"/>
    </source>
</evidence>
<dbReference type="SUPFAM" id="SSF56672">
    <property type="entry name" value="DNA/RNA polymerases"/>
    <property type="match status" value="1"/>
</dbReference>
<dbReference type="RefSeq" id="XP_045092416.1">
    <property type="nucleotide sequence ID" value="XM_045236173.1"/>
</dbReference>
<evidence type="ECO:0000259" key="1">
    <source>
        <dbReference type="PROSITE" id="PS50878"/>
    </source>
</evidence>
<dbReference type="Pfam" id="PF00078">
    <property type="entry name" value="RVT_1"/>
    <property type="match status" value="1"/>
</dbReference>
<accession>A8WV86</accession>
<proteinExistence type="predicted"/>
<dbReference type="PROSITE" id="PS50878">
    <property type="entry name" value="RT_POL"/>
    <property type="match status" value="1"/>
</dbReference>
<protein>
    <submittedName>
        <fullName evidence="2">Protein CBG03513</fullName>
    </submittedName>
</protein>
<dbReference type="GO" id="GO:0004523">
    <property type="term" value="F:RNA-DNA hybrid ribonuclease activity"/>
    <property type="evidence" value="ECO:0007669"/>
    <property type="project" value="InterPro"/>
</dbReference>